<gene>
    <name evidence="2" type="ORF">NDU88_007257</name>
</gene>
<keyword evidence="3" id="KW-1185">Reference proteome</keyword>
<organism evidence="2 3">
    <name type="scientific">Pleurodeles waltl</name>
    <name type="common">Iberian ribbed newt</name>
    <dbReference type="NCBI Taxonomy" id="8319"/>
    <lineage>
        <taxon>Eukaryota</taxon>
        <taxon>Metazoa</taxon>
        <taxon>Chordata</taxon>
        <taxon>Craniata</taxon>
        <taxon>Vertebrata</taxon>
        <taxon>Euteleostomi</taxon>
        <taxon>Amphibia</taxon>
        <taxon>Batrachia</taxon>
        <taxon>Caudata</taxon>
        <taxon>Salamandroidea</taxon>
        <taxon>Salamandridae</taxon>
        <taxon>Pleurodelinae</taxon>
        <taxon>Pleurodeles</taxon>
    </lineage>
</organism>
<reference evidence="2" key="1">
    <citation type="journal article" date="2022" name="bioRxiv">
        <title>Sequencing and chromosome-scale assembly of the giantPleurodeles waltlgenome.</title>
        <authorList>
            <person name="Brown T."/>
            <person name="Elewa A."/>
            <person name="Iarovenko S."/>
            <person name="Subramanian E."/>
            <person name="Araus A.J."/>
            <person name="Petzold A."/>
            <person name="Susuki M."/>
            <person name="Suzuki K.-i.T."/>
            <person name="Hayashi T."/>
            <person name="Toyoda A."/>
            <person name="Oliveira C."/>
            <person name="Osipova E."/>
            <person name="Leigh N.D."/>
            <person name="Simon A."/>
            <person name="Yun M.H."/>
        </authorList>
    </citation>
    <scope>NUCLEOTIDE SEQUENCE</scope>
    <source>
        <strain evidence="2">20211129_DDA</strain>
        <tissue evidence="2">Liver</tissue>
    </source>
</reference>
<feature type="region of interest" description="Disordered" evidence="1">
    <location>
        <begin position="1"/>
        <end position="103"/>
    </location>
</feature>
<sequence length="103" mass="11539">MLLDTTTRVGPTDECPGGTPKSHIRLHQHVNPEEDGDEAAQGKDARTKEREVSQEDAGEGKVYRRDERKEDTGPGAPGQKEDTEERNEDADRREERVGDPSER</sequence>
<evidence type="ECO:0000256" key="1">
    <source>
        <dbReference type="SAM" id="MobiDB-lite"/>
    </source>
</evidence>
<evidence type="ECO:0000313" key="3">
    <source>
        <dbReference type="Proteomes" id="UP001066276"/>
    </source>
</evidence>
<dbReference type="AlphaFoldDB" id="A0AAV7VT23"/>
<dbReference type="EMBL" id="JANPWB010000003">
    <property type="protein sequence ID" value="KAJ1203471.1"/>
    <property type="molecule type" value="Genomic_DNA"/>
</dbReference>
<feature type="compositionally biased region" description="Basic and acidic residues" evidence="1">
    <location>
        <begin position="79"/>
        <end position="103"/>
    </location>
</feature>
<feature type="compositionally biased region" description="Basic and acidic residues" evidence="1">
    <location>
        <begin position="40"/>
        <end position="72"/>
    </location>
</feature>
<name>A0AAV7VT23_PLEWA</name>
<protein>
    <submittedName>
        <fullName evidence="2">Uncharacterized protein</fullName>
    </submittedName>
</protein>
<evidence type="ECO:0000313" key="2">
    <source>
        <dbReference type="EMBL" id="KAJ1203471.1"/>
    </source>
</evidence>
<proteinExistence type="predicted"/>
<dbReference type="Proteomes" id="UP001066276">
    <property type="component" value="Chromosome 2_1"/>
</dbReference>
<accession>A0AAV7VT23</accession>
<comment type="caution">
    <text evidence="2">The sequence shown here is derived from an EMBL/GenBank/DDBJ whole genome shotgun (WGS) entry which is preliminary data.</text>
</comment>